<dbReference type="Pfam" id="PF01979">
    <property type="entry name" value="Amidohydro_1"/>
    <property type="match status" value="1"/>
</dbReference>
<dbReference type="InterPro" id="IPR051781">
    <property type="entry name" value="Metallo-dep_Hydrolase"/>
</dbReference>
<dbReference type="PANTHER" id="PTHR43135:SF3">
    <property type="entry name" value="ALPHA-D-RIBOSE 1-METHYLPHOSPHONATE 5-TRIPHOSPHATE DIPHOSPHATASE"/>
    <property type="match status" value="1"/>
</dbReference>
<organism evidence="3 4">
    <name type="scientific">Hyphococcus lacteus</name>
    <dbReference type="NCBI Taxonomy" id="3143536"/>
    <lineage>
        <taxon>Bacteria</taxon>
        <taxon>Pseudomonadati</taxon>
        <taxon>Pseudomonadota</taxon>
        <taxon>Alphaproteobacteria</taxon>
        <taxon>Parvularculales</taxon>
        <taxon>Parvularculaceae</taxon>
        <taxon>Hyphococcus</taxon>
    </lineage>
</organism>
<sequence>MFRLVFSIIAALGATLSGAFAQSDGLYPSTYVAKESPTTAIINATILTAAGPRIDGGTIILSGGKITAIGKDVSVPQNANVIDANGRWITPGIIDAHSHLGVFPSPSLPSNRDGNEKTGNNTAEVWAEHAIWPQDPAFDAARDGGVTSLVVLPGSTNLFGGRSVTLKNVPAVSVQAMKFPDAPQGLKMACGENPVRLYGSKARTPFTRMGNIAGFREHWQKAKAYQQKRLKHRTAVRAGSAKPDAFTVDLQLETLADVLDGKIIPHIHCYRADEMTQMVDVSKEFGFNIGAFHHAVEAYKIADMLAKENIGVATWANRWGFKFEAYDAIDANAAILEKAGVNTILHSDSAKLIQRLNVEAALGMASARRSGLNFDRETAIKWITANPAKLLDIIDETGTLEVGKMADVVLWSADPFSVYARADQVYIDGVLMVDRATNEYQNHSDFELGQPGLGE</sequence>
<dbReference type="Gene3D" id="2.30.40.10">
    <property type="entry name" value="Urease, subunit C, domain 1"/>
    <property type="match status" value="1"/>
</dbReference>
<feature type="signal peptide" evidence="1">
    <location>
        <begin position="1"/>
        <end position="21"/>
    </location>
</feature>
<dbReference type="InterPro" id="IPR011059">
    <property type="entry name" value="Metal-dep_hydrolase_composite"/>
</dbReference>
<dbReference type="EMBL" id="JBEHZE010000001">
    <property type="protein sequence ID" value="MEX6634518.1"/>
    <property type="molecule type" value="Genomic_DNA"/>
</dbReference>
<accession>A0ABV3Z7J8</accession>
<feature type="domain" description="Amidohydrolase-related" evidence="2">
    <location>
        <begin position="88"/>
        <end position="429"/>
    </location>
</feature>
<evidence type="ECO:0000256" key="1">
    <source>
        <dbReference type="SAM" id="SignalP"/>
    </source>
</evidence>
<comment type="caution">
    <text evidence="3">The sequence shown here is derived from an EMBL/GenBank/DDBJ whole genome shotgun (WGS) entry which is preliminary data.</text>
</comment>
<protein>
    <submittedName>
        <fullName evidence="3">Amidohydrolase family protein</fullName>
    </submittedName>
</protein>
<dbReference type="CDD" id="cd01309">
    <property type="entry name" value="Met_dep_hydrolase_C"/>
    <property type="match status" value="1"/>
</dbReference>
<dbReference type="Proteomes" id="UP001560685">
    <property type="component" value="Unassembled WGS sequence"/>
</dbReference>
<feature type="chain" id="PRO_5046750739" evidence="1">
    <location>
        <begin position="22"/>
        <end position="455"/>
    </location>
</feature>
<evidence type="ECO:0000313" key="3">
    <source>
        <dbReference type="EMBL" id="MEX6634518.1"/>
    </source>
</evidence>
<dbReference type="Gene3D" id="3.20.20.140">
    <property type="entry name" value="Metal-dependent hydrolases"/>
    <property type="match status" value="1"/>
</dbReference>
<dbReference type="RefSeq" id="WP_369314499.1">
    <property type="nucleotide sequence ID" value="NZ_JBEHZE010000001.1"/>
</dbReference>
<evidence type="ECO:0000259" key="2">
    <source>
        <dbReference type="Pfam" id="PF01979"/>
    </source>
</evidence>
<dbReference type="SUPFAM" id="SSF51338">
    <property type="entry name" value="Composite domain of metallo-dependent hydrolases"/>
    <property type="match status" value="1"/>
</dbReference>
<dbReference type="InterPro" id="IPR032466">
    <property type="entry name" value="Metal_Hydrolase"/>
</dbReference>
<dbReference type="InterPro" id="IPR006680">
    <property type="entry name" value="Amidohydro-rel"/>
</dbReference>
<gene>
    <name evidence="3" type="ORF">ABFZ84_13260</name>
</gene>
<evidence type="ECO:0000313" key="4">
    <source>
        <dbReference type="Proteomes" id="UP001560685"/>
    </source>
</evidence>
<keyword evidence="1" id="KW-0732">Signal</keyword>
<proteinExistence type="predicted"/>
<reference evidence="3 4" key="1">
    <citation type="submission" date="2024-05" db="EMBL/GenBank/DDBJ databases">
        <title>Three bacterial strains, DH-69, EH-24, and ECK-19 isolated from coastal sediments.</title>
        <authorList>
            <person name="Ye Y.-Q."/>
            <person name="Du Z.-J."/>
        </authorList>
    </citation>
    <scope>NUCLEOTIDE SEQUENCE [LARGE SCALE GENOMIC DNA]</scope>
    <source>
        <strain evidence="3 4">ECK-19</strain>
    </source>
</reference>
<dbReference type="SUPFAM" id="SSF51556">
    <property type="entry name" value="Metallo-dependent hydrolases"/>
    <property type="match status" value="1"/>
</dbReference>
<dbReference type="PANTHER" id="PTHR43135">
    <property type="entry name" value="ALPHA-D-RIBOSE 1-METHYLPHOSPHONATE 5-TRIPHOSPHATE DIPHOSPHATASE"/>
    <property type="match status" value="1"/>
</dbReference>
<name>A0ABV3Z7J8_9PROT</name>
<keyword evidence="4" id="KW-1185">Reference proteome</keyword>